<feature type="coiled-coil region" evidence="4">
    <location>
        <begin position="417"/>
        <end position="470"/>
    </location>
</feature>
<keyword evidence="2" id="KW-0333">Golgi apparatus</keyword>
<keyword evidence="3 4" id="KW-0175">Coiled coil</keyword>
<evidence type="ECO:0000256" key="3">
    <source>
        <dbReference type="ARBA" id="ARBA00023054"/>
    </source>
</evidence>
<dbReference type="GO" id="GO:0005794">
    <property type="term" value="C:Golgi apparatus"/>
    <property type="evidence" value="ECO:0007669"/>
    <property type="project" value="UniProtKB-SubCell"/>
</dbReference>
<dbReference type="EMBL" id="JBFDAA010000011">
    <property type="protein sequence ID" value="KAL1123735.1"/>
    <property type="molecule type" value="Genomic_DNA"/>
</dbReference>
<dbReference type="PANTHER" id="PTHR18921">
    <property type="entry name" value="MYOSIN HEAVY CHAIN - RELATED"/>
    <property type="match status" value="1"/>
</dbReference>
<evidence type="ECO:0000256" key="2">
    <source>
        <dbReference type="ARBA" id="ARBA00023034"/>
    </source>
</evidence>
<comment type="subcellular location">
    <subcellularLocation>
        <location evidence="1">Golgi apparatus</location>
    </subcellularLocation>
</comment>
<protein>
    <submittedName>
        <fullName evidence="6">Uncharacterized protein</fullName>
    </submittedName>
</protein>
<evidence type="ECO:0000313" key="7">
    <source>
        <dbReference type="Proteomes" id="UP001558652"/>
    </source>
</evidence>
<organism evidence="6 7">
    <name type="scientific">Ranatra chinensis</name>
    <dbReference type="NCBI Taxonomy" id="642074"/>
    <lineage>
        <taxon>Eukaryota</taxon>
        <taxon>Metazoa</taxon>
        <taxon>Ecdysozoa</taxon>
        <taxon>Arthropoda</taxon>
        <taxon>Hexapoda</taxon>
        <taxon>Insecta</taxon>
        <taxon>Pterygota</taxon>
        <taxon>Neoptera</taxon>
        <taxon>Paraneoptera</taxon>
        <taxon>Hemiptera</taxon>
        <taxon>Heteroptera</taxon>
        <taxon>Panheteroptera</taxon>
        <taxon>Nepomorpha</taxon>
        <taxon>Nepidae</taxon>
        <taxon>Ranatrinae</taxon>
        <taxon>Ranatra</taxon>
    </lineage>
</organism>
<evidence type="ECO:0000313" key="6">
    <source>
        <dbReference type="EMBL" id="KAL1123735.1"/>
    </source>
</evidence>
<gene>
    <name evidence="6" type="ORF">AAG570_001508</name>
</gene>
<keyword evidence="7" id="KW-1185">Reference proteome</keyword>
<accession>A0ABD0Y8R1</accession>
<dbReference type="PANTHER" id="PTHR18921:SF2">
    <property type="entry name" value="THYROID RECEPTOR-INTERACTING PROTEIN 11"/>
    <property type="match status" value="1"/>
</dbReference>
<feature type="compositionally biased region" description="Basic residues" evidence="5">
    <location>
        <begin position="376"/>
        <end position="388"/>
    </location>
</feature>
<evidence type="ECO:0000256" key="1">
    <source>
        <dbReference type="ARBA" id="ARBA00004555"/>
    </source>
</evidence>
<proteinExistence type="predicted"/>
<evidence type="ECO:0000256" key="4">
    <source>
        <dbReference type="SAM" id="Coils"/>
    </source>
</evidence>
<sequence length="1348" mass="152955">MVLKDNIANDGNQTVKGLANGEVKLKVMEDWVVDLTEQNRLLLNEVEGLEKAAAQRLICLERSGSTEQLKLNDELTEKTRRLCQLESEMERLEKTLCDKECQLEATVRKNQSLLNNLNQKTSECAELQKLDARNRLTQMESEVACLRRTLSQKELVLEQYTCQISELRQQVERKECELEEVRSSRCSRLSEMELDLRRLQEVLYEKECQLEKCTQQISELQQCIEARIQVEEELKLRTEEVRELSLESEKLQDAVNSGELEVQDLHRTLAQLQRASRDVQSALTAEVAEKHDAVVALRREAAQLEEQLRQSEMQTHFKDDIIKQLRKEVKLARAKLSKGLGNGVVYCGGRGDCYDDGKLSPVVTVKWSSTSMAKMPSHRTRMKTSKAQRKNEPDSSGTDNEVHESLAEIFGLKECPRIQMKEKIERLNAELEDRQMVIAELEHRLEATRTQELEDRINKLNRQLMSRERDIVALCNKMDYVRRYVKRLRDDEELSVKCGLEALLHELNEDSEWNKETRRSVTSMCSDMADSSVIVINRVPARSLSLPDSSIKKHNEWNLRTWSEPSVMSSQQGVLDFVPDKCEDAAKLRELQRNLDDSSAKLSKMWKDIKLLSLDISNNTIYNDLEEFKDETKLDHETLAQINVEIQNIVNTLDPQSPQNDGVSKEYLLGCLENNLADLMELLARDGLVQTDSTLSFEVAPNCAQLTPQEVSAMIENITIHIGDSVSIIQQIKGSLPCQWMSNEGCGMNKSIEQTLKDMQIILDDVISNRKCAYKKLCNIQKIQSESYCNISQKFAAFDEMYAIHESTAKFMKHEVANIVNRLASNEYERRVKDNVGSKSRSGEDYLGEKVTIKEQEIMKKDRKLSFLNKSLFHKMDSLKPCRSSPLPCQTERPTLEEDALKNFDEKSYQAQQVVNDLRKEIESTMCKLINREEKLALLEKEVATVNRSLYNVQTEIRNIKHYLQSPQYSCLAPKISKLESNLNQAELDVKRLLAKSQSYVRDKEAMEKSRMEAQRAIATLQSDLSNLQIDMSDSLKTIKNMFQRLDAIFPTVIQAEGGVQAPNHVLPEQEAGDDGKQCKLPQALREIERLEEDLMRNPVSGDCCLSQETSLPKSEGVWPSAPSVVMTSTLGETQLQLIEMQEDMKRSLQEAYSSLSSKDMELLNSLQLNEESERLKKDICNLQKDLDSRQKVIDNQQETIALLQDGLGRAKCETDTLSTKLQTLSCEKKNVEMENQRVMQELQAKVCSLQAALQKGNANTVSAPRSEATGGPVVFSSNSGCRPATCCGCGGGDHLAVCGCTLGGSLPGVVLSTPTTPTSVSGIGWPRWSQKQSSHHQHIVTRRVHDI</sequence>
<feature type="region of interest" description="Disordered" evidence="5">
    <location>
        <begin position="371"/>
        <end position="402"/>
    </location>
</feature>
<name>A0ABD0Y8R1_9HEMI</name>
<evidence type="ECO:0000256" key="5">
    <source>
        <dbReference type="SAM" id="MobiDB-lite"/>
    </source>
</evidence>
<reference evidence="6 7" key="1">
    <citation type="submission" date="2024-07" db="EMBL/GenBank/DDBJ databases">
        <title>Chromosome-level genome assembly of the water stick insect Ranatra chinensis (Heteroptera: Nepidae).</title>
        <authorList>
            <person name="Liu X."/>
        </authorList>
    </citation>
    <scope>NUCLEOTIDE SEQUENCE [LARGE SCALE GENOMIC DNA]</scope>
    <source>
        <strain evidence="6">Cailab_2021Rc</strain>
        <tissue evidence="6">Muscle</tissue>
    </source>
</reference>
<comment type="caution">
    <text evidence="6">The sequence shown here is derived from an EMBL/GenBank/DDBJ whole genome shotgun (WGS) entry which is preliminary data.</text>
</comment>
<dbReference type="Proteomes" id="UP001558652">
    <property type="component" value="Unassembled WGS sequence"/>
</dbReference>
<feature type="coiled-coil region" evidence="4">
    <location>
        <begin position="976"/>
        <end position="1031"/>
    </location>
</feature>
<feature type="coiled-coil region" evidence="4">
    <location>
        <begin position="103"/>
        <end position="314"/>
    </location>
</feature>